<feature type="signal peptide" evidence="2">
    <location>
        <begin position="1"/>
        <end position="18"/>
    </location>
</feature>
<feature type="region of interest" description="Disordered" evidence="1">
    <location>
        <begin position="137"/>
        <end position="158"/>
    </location>
</feature>
<evidence type="ECO:0000256" key="2">
    <source>
        <dbReference type="SAM" id="SignalP"/>
    </source>
</evidence>
<gene>
    <name evidence="3" type="ORF">GCM10009422_27150</name>
</gene>
<comment type="caution">
    <text evidence="3">The sequence shown here is derived from an EMBL/GenBank/DDBJ whole genome shotgun (WGS) entry which is preliminary data.</text>
</comment>
<proteinExistence type="predicted"/>
<reference evidence="3 4" key="1">
    <citation type="journal article" date="2019" name="Int. J. Syst. Evol. Microbiol.">
        <title>The Global Catalogue of Microorganisms (GCM) 10K type strain sequencing project: providing services to taxonomists for standard genome sequencing and annotation.</title>
        <authorList>
            <consortium name="The Broad Institute Genomics Platform"/>
            <consortium name="The Broad Institute Genome Sequencing Center for Infectious Disease"/>
            <person name="Wu L."/>
            <person name="Ma J."/>
        </authorList>
    </citation>
    <scope>NUCLEOTIDE SEQUENCE [LARGE SCALE GENOMIC DNA]</scope>
    <source>
        <strain evidence="3 4">JCM 12928</strain>
    </source>
</reference>
<evidence type="ECO:0000313" key="4">
    <source>
        <dbReference type="Proteomes" id="UP001501352"/>
    </source>
</evidence>
<feature type="compositionally biased region" description="Polar residues" evidence="1">
    <location>
        <begin position="137"/>
        <end position="148"/>
    </location>
</feature>
<keyword evidence="2" id="KW-0732">Signal</keyword>
<dbReference type="PROSITE" id="PS51257">
    <property type="entry name" value="PROKAR_LIPOPROTEIN"/>
    <property type="match status" value="1"/>
</dbReference>
<protein>
    <recommendedName>
        <fullName evidence="5">Lipoprotein</fullName>
    </recommendedName>
</protein>
<keyword evidence="4" id="KW-1185">Reference proteome</keyword>
<dbReference type="RefSeq" id="WP_343794529.1">
    <property type="nucleotide sequence ID" value="NZ_BAAAGA010000007.1"/>
</dbReference>
<dbReference type="EMBL" id="BAAAGA010000007">
    <property type="protein sequence ID" value="GAA0628432.1"/>
    <property type="molecule type" value="Genomic_DNA"/>
</dbReference>
<accession>A0ABN1H402</accession>
<evidence type="ECO:0000313" key="3">
    <source>
        <dbReference type="EMBL" id="GAA0628432.1"/>
    </source>
</evidence>
<feature type="chain" id="PRO_5045116325" description="Lipoprotein" evidence="2">
    <location>
        <begin position="19"/>
        <end position="158"/>
    </location>
</feature>
<organism evidence="3 4">
    <name type="scientific">Brevundimonas kwangchunensis</name>
    <dbReference type="NCBI Taxonomy" id="322163"/>
    <lineage>
        <taxon>Bacteria</taxon>
        <taxon>Pseudomonadati</taxon>
        <taxon>Pseudomonadota</taxon>
        <taxon>Alphaproteobacteria</taxon>
        <taxon>Caulobacterales</taxon>
        <taxon>Caulobacteraceae</taxon>
        <taxon>Brevundimonas</taxon>
    </lineage>
</organism>
<sequence length="158" mass="17052">MRLTVVPMLALLALAACGERGDAPASTDTPTSDARPSAPVVLTAADLRRVCRAGLANIHGQALDAIQIDGVEGKVINASWRAPVDGGRRRAQCRTENDRLTWKQVDSPTPEQNRWMNQSGDPVTRFVLDGEKITINTTLPDGTNTTDDYTVAAEQEAR</sequence>
<evidence type="ECO:0000256" key="1">
    <source>
        <dbReference type="SAM" id="MobiDB-lite"/>
    </source>
</evidence>
<dbReference type="Proteomes" id="UP001501352">
    <property type="component" value="Unassembled WGS sequence"/>
</dbReference>
<name>A0ABN1H402_9CAUL</name>
<evidence type="ECO:0008006" key="5">
    <source>
        <dbReference type="Google" id="ProtNLM"/>
    </source>
</evidence>